<feature type="signal peptide" evidence="2">
    <location>
        <begin position="1"/>
        <end position="23"/>
    </location>
</feature>
<reference evidence="4" key="1">
    <citation type="journal article" date="2019" name="Int. J. Syst. Evol. Microbiol.">
        <title>The Global Catalogue of Microorganisms (GCM) 10K type strain sequencing project: providing services to taxonomists for standard genome sequencing and annotation.</title>
        <authorList>
            <consortium name="The Broad Institute Genomics Platform"/>
            <consortium name="The Broad Institute Genome Sequencing Center for Infectious Disease"/>
            <person name="Wu L."/>
            <person name="Ma J."/>
        </authorList>
    </citation>
    <scope>NUCLEOTIDE SEQUENCE [LARGE SCALE GENOMIC DNA]</scope>
    <source>
        <strain evidence="4">CCUG 59778</strain>
    </source>
</reference>
<name>A0ABW0EJG7_9PSEU</name>
<dbReference type="RefSeq" id="WP_378242780.1">
    <property type="nucleotide sequence ID" value="NZ_JBHSKF010000001.1"/>
</dbReference>
<comment type="caution">
    <text evidence="3">The sequence shown here is derived from an EMBL/GenBank/DDBJ whole genome shotgun (WGS) entry which is preliminary data.</text>
</comment>
<evidence type="ECO:0000313" key="4">
    <source>
        <dbReference type="Proteomes" id="UP001596157"/>
    </source>
</evidence>
<dbReference type="InterPro" id="IPR024520">
    <property type="entry name" value="DUF3558"/>
</dbReference>
<feature type="chain" id="PRO_5045653265" evidence="2">
    <location>
        <begin position="24"/>
        <end position="198"/>
    </location>
</feature>
<dbReference type="Pfam" id="PF12079">
    <property type="entry name" value="DUF3558"/>
    <property type="match status" value="1"/>
</dbReference>
<accession>A0ABW0EJG7</accession>
<feature type="region of interest" description="Disordered" evidence="1">
    <location>
        <begin position="19"/>
        <end position="51"/>
    </location>
</feature>
<keyword evidence="4" id="KW-1185">Reference proteome</keyword>
<protein>
    <submittedName>
        <fullName evidence="3">DUF3558 domain-containing protein</fullName>
    </submittedName>
</protein>
<evidence type="ECO:0000256" key="1">
    <source>
        <dbReference type="SAM" id="MobiDB-lite"/>
    </source>
</evidence>
<feature type="compositionally biased region" description="Low complexity" evidence="1">
    <location>
        <begin position="33"/>
        <end position="51"/>
    </location>
</feature>
<organism evidence="3 4">
    <name type="scientific">Actinokineospora guangxiensis</name>
    <dbReference type="NCBI Taxonomy" id="1490288"/>
    <lineage>
        <taxon>Bacteria</taxon>
        <taxon>Bacillati</taxon>
        <taxon>Actinomycetota</taxon>
        <taxon>Actinomycetes</taxon>
        <taxon>Pseudonocardiales</taxon>
        <taxon>Pseudonocardiaceae</taxon>
        <taxon>Actinokineospora</taxon>
    </lineage>
</organism>
<keyword evidence="2" id="KW-0732">Signal</keyword>
<sequence length="198" mass="20880">MRRSAVSLALLAVLASACSSPEAGSPVPEGDQGEPTTGAPTTTASSATAEPLPERPEALPIDAVNPCDLITDAQRAELKVVRARETKEDTEAECALTVETDSRNIDVRIVSDTREGVDAWLKGDRNVDAEVATIEGYGAARFWLKGTKGSDCSTAIDVADGQNLQVGLLIPGQQWTREKLCETTDRFAAAALATLRVG</sequence>
<proteinExistence type="predicted"/>
<gene>
    <name evidence="3" type="ORF">ACFPM7_01175</name>
</gene>
<evidence type="ECO:0000256" key="2">
    <source>
        <dbReference type="SAM" id="SignalP"/>
    </source>
</evidence>
<dbReference type="EMBL" id="JBHSKF010000001">
    <property type="protein sequence ID" value="MFC5285650.1"/>
    <property type="molecule type" value="Genomic_DNA"/>
</dbReference>
<dbReference type="Proteomes" id="UP001596157">
    <property type="component" value="Unassembled WGS sequence"/>
</dbReference>
<evidence type="ECO:0000313" key="3">
    <source>
        <dbReference type="EMBL" id="MFC5285650.1"/>
    </source>
</evidence>
<dbReference type="PROSITE" id="PS51257">
    <property type="entry name" value="PROKAR_LIPOPROTEIN"/>
    <property type="match status" value="1"/>
</dbReference>